<evidence type="ECO:0000256" key="1">
    <source>
        <dbReference type="SAM" id="Phobius"/>
    </source>
</evidence>
<organism evidence="2 3">
    <name type="scientific">Reinekea marinisedimentorum</name>
    <dbReference type="NCBI Taxonomy" id="230495"/>
    <lineage>
        <taxon>Bacteria</taxon>
        <taxon>Pseudomonadati</taxon>
        <taxon>Pseudomonadota</taxon>
        <taxon>Gammaproteobacteria</taxon>
        <taxon>Oceanospirillales</taxon>
        <taxon>Saccharospirillaceae</taxon>
        <taxon>Reinekea</taxon>
    </lineage>
</organism>
<evidence type="ECO:0000313" key="3">
    <source>
        <dbReference type="Proteomes" id="UP000295793"/>
    </source>
</evidence>
<dbReference type="AlphaFoldDB" id="A0A4R3HY60"/>
<keyword evidence="1" id="KW-1133">Transmembrane helix</keyword>
<proteinExistence type="predicted"/>
<keyword evidence="1" id="KW-0812">Transmembrane</keyword>
<accession>A0A4R3HY60</accession>
<dbReference type="Proteomes" id="UP000295793">
    <property type="component" value="Unassembled WGS sequence"/>
</dbReference>
<name>A0A4R3HY60_9GAMM</name>
<keyword evidence="3" id="KW-1185">Reference proteome</keyword>
<gene>
    <name evidence="2" type="ORF">BCF53_11756</name>
</gene>
<comment type="caution">
    <text evidence="2">The sequence shown here is derived from an EMBL/GenBank/DDBJ whole genome shotgun (WGS) entry which is preliminary data.</text>
</comment>
<keyword evidence="1" id="KW-0472">Membrane</keyword>
<sequence length="88" mass="10160">MSVAAIGIFMLIIVLLFYWRMVSERNPVRKVRSTTEEILEKVQVFESLAKDAEALKYLNEQLQKMPADAQLLNKKEELTGRLNPPQEP</sequence>
<dbReference type="RefSeq" id="WP_132703101.1">
    <property type="nucleotide sequence ID" value="NZ_SLZR01000017.1"/>
</dbReference>
<reference evidence="2 3" key="1">
    <citation type="submission" date="2019-03" db="EMBL/GenBank/DDBJ databases">
        <title>Genomic Encyclopedia of Archaeal and Bacterial Type Strains, Phase II (KMG-II): from individual species to whole genera.</title>
        <authorList>
            <person name="Goeker M."/>
        </authorList>
    </citation>
    <scope>NUCLEOTIDE SEQUENCE [LARGE SCALE GENOMIC DNA]</scope>
    <source>
        <strain evidence="2 3">DSM 15388</strain>
    </source>
</reference>
<dbReference type="EMBL" id="SLZR01000017">
    <property type="protein sequence ID" value="TCS38128.1"/>
    <property type="molecule type" value="Genomic_DNA"/>
</dbReference>
<feature type="transmembrane region" description="Helical" evidence="1">
    <location>
        <begin position="6"/>
        <end position="22"/>
    </location>
</feature>
<dbReference type="OrthoDB" id="6199424at2"/>
<protein>
    <submittedName>
        <fullName evidence="2">Uncharacterized protein</fullName>
    </submittedName>
</protein>
<evidence type="ECO:0000313" key="2">
    <source>
        <dbReference type="EMBL" id="TCS38128.1"/>
    </source>
</evidence>